<evidence type="ECO:0008006" key="8">
    <source>
        <dbReference type="Google" id="ProtNLM"/>
    </source>
</evidence>
<sequence length="124" mass="12923">MNVFLWILAGLLAVVMLASGVQKLIRSKADLAASGQGWVDDFPEGAVKAIGAVEVLAAIGLIAPALFDIAPVLVPLAASGVVLVMVGAVITHARRREWTNIIVNVVLLAIALTIAVLRFGPQSF</sequence>
<dbReference type="Proteomes" id="UP000677082">
    <property type="component" value="Unassembled WGS sequence"/>
</dbReference>
<evidence type="ECO:0000256" key="5">
    <source>
        <dbReference type="SAM" id="Phobius"/>
    </source>
</evidence>
<protein>
    <recommendedName>
        <fullName evidence="8">DoxX family protein</fullName>
    </recommendedName>
</protein>
<keyword evidence="7" id="KW-1185">Reference proteome</keyword>
<feature type="transmembrane region" description="Helical" evidence="5">
    <location>
        <begin position="98"/>
        <end position="119"/>
    </location>
</feature>
<dbReference type="GO" id="GO:0016020">
    <property type="term" value="C:membrane"/>
    <property type="evidence" value="ECO:0007669"/>
    <property type="project" value="UniProtKB-SubCell"/>
</dbReference>
<evidence type="ECO:0000256" key="4">
    <source>
        <dbReference type="ARBA" id="ARBA00023136"/>
    </source>
</evidence>
<gene>
    <name evidence="6" type="ORF">Ato02nite_048190</name>
</gene>
<dbReference type="EMBL" id="BOQN01000062">
    <property type="protein sequence ID" value="GIM93026.1"/>
    <property type="molecule type" value="Genomic_DNA"/>
</dbReference>
<organism evidence="6 7">
    <name type="scientific">Paractinoplanes toevensis</name>
    <dbReference type="NCBI Taxonomy" id="571911"/>
    <lineage>
        <taxon>Bacteria</taxon>
        <taxon>Bacillati</taxon>
        <taxon>Actinomycetota</taxon>
        <taxon>Actinomycetes</taxon>
        <taxon>Micromonosporales</taxon>
        <taxon>Micromonosporaceae</taxon>
        <taxon>Paractinoplanes</taxon>
    </lineage>
</organism>
<keyword evidence="4 5" id="KW-0472">Membrane</keyword>
<evidence type="ECO:0000313" key="7">
    <source>
        <dbReference type="Proteomes" id="UP000677082"/>
    </source>
</evidence>
<dbReference type="InterPro" id="IPR032808">
    <property type="entry name" value="DoxX"/>
</dbReference>
<keyword evidence="3 5" id="KW-1133">Transmembrane helix</keyword>
<evidence type="ECO:0000256" key="2">
    <source>
        <dbReference type="ARBA" id="ARBA00022692"/>
    </source>
</evidence>
<name>A0A919TFE7_9ACTN</name>
<dbReference type="Pfam" id="PF13564">
    <property type="entry name" value="DoxX_2"/>
    <property type="match status" value="1"/>
</dbReference>
<comment type="subcellular location">
    <subcellularLocation>
        <location evidence="1">Membrane</location>
        <topology evidence="1">Multi-pass membrane protein</topology>
    </subcellularLocation>
</comment>
<evidence type="ECO:0000256" key="3">
    <source>
        <dbReference type="ARBA" id="ARBA00022989"/>
    </source>
</evidence>
<dbReference type="RefSeq" id="WP_213008855.1">
    <property type="nucleotide sequence ID" value="NZ_BOQN01000062.1"/>
</dbReference>
<proteinExistence type="predicted"/>
<reference evidence="6 7" key="1">
    <citation type="submission" date="2021-03" db="EMBL/GenBank/DDBJ databases">
        <title>Whole genome shotgun sequence of Actinoplanes toevensis NBRC 105298.</title>
        <authorList>
            <person name="Komaki H."/>
            <person name="Tamura T."/>
        </authorList>
    </citation>
    <scope>NUCLEOTIDE SEQUENCE [LARGE SCALE GENOMIC DNA]</scope>
    <source>
        <strain evidence="6 7">NBRC 105298</strain>
    </source>
</reference>
<feature type="transmembrane region" description="Helical" evidence="5">
    <location>
        <begin position="6"/>
        <end position="25"/>
    </location>
</feature>
<dbReference type="AlphaFoldDB" id="A0A919TFE7"/>
<evidence type="ECO:0000313" key="6">
    <source>
        <dbReference type="EMBL" id="GIM93026.1"/>
    </source>
</evidence>
<evidence type="ECO:0000256" key="1">
    <source>
        <dbReference type="ARBA" id="ARBA00004141"/>
    </source>
</evidence>
<comment type="caution">
    <text evidence="6">The sequence shown here is derived from an EMBL/GenBank/DDBJ whole genome shotgun (WGS) entry which is preliminary data.</text>
</comment>
<accession>A0A919TFE7</accession>
<keyword evidence="2 5" id="KW-0812">Transmembrane</keyword>
<feature type="transmembrane region" description="Helical" evidence="5">
    <location>
        <begin position="73"/>
        <end position="91"/>
    </location>
</feature>